<evidence type="ECO:0000256" key="2">
    <source>
        <dbReference type="ARBA" id="ARBA00022692"/>
    </source>
</evidence>
<comment type="subcellular location">
    <subcellularLocation>
        <location evidence="1">Membrane</location>
        <topology evidence="1">Multi-pass membrane protein</topology>
    </subcellularLocation>
</comment>
<accession>A0A9P9ERB4</accession>
<keyword evidence="8" id="KW-1185">Reference proteome</keyword>
<protein>
    <recommendedName>
        <fullName evidence="6">ABC-2 type transporter transmembrane domain-containing protein</fullName>
    </recommendedName>
</protein>
<proteinExistence type="predicted"/>
<feature type="domain" description="ABC-2 type transporter transmembrane" evidence="6">
    <location>
        <begin position="3"/>
        <end position="57"/>
    </location>
</feature>
<evidence type="ECO:0000256" key="5">
    <source>
        <dbReference type="SAM" id="Phobius"/>
    </source>
</evidence>
<evidence type="ECO:0000313" key="8">
    <source>
        <dbReference type="Proteomes" id="UP000738349"/>
    </source>
</evidence>
<evidence type="ECO:0000256" key="1">
    <source>
        <dbReference type="ARBA" id="ARBA00004141"/>
    </source>
</evidence>
<keyword evidence="4 5" id="KW-0472">Membrane</keyword>
<reference evidence="7" key="1">
    <citation type="journal article" date="2021" name="Nat. Commun.">
        <title>Genetic determinants of endophytism in the Arabidopsis root mycobiome.</title>
        <authorList>
            <person name="Mesny F."/>
            <person name="Miyauchi S."/>
            <person name="Thiergart T."/>
            <person name="Pickel B."/>
            <person name="Atanasova L."/>
            <person name="Karlsson M."/>
            <person name="Huettel B."/>
            <person name="Barry K.W."/>
            <person name="Haridas S."/>
            <person name="Chen C."/>
            <person name="Bauer D."/>
            <person name="Andreopoulos W."/>
            <person name="Pangilinan J."/>
            <person name="LaButti K."/>
            <person name="Riley R."/>
            <person name="Lipzen A."/>
            <person name="Clum A."/>
            <person name="Drula E."/>
            <person name="Henrissat B."/>
            <person name="Kohler A."/>
            <person name="Grigoriev I.V."/>
            <person name="Martin F.M."/>
            <person name="Hacquard S."/>
        </authorList>
    </citation>
    <scope>NUCLEOTIDE SEQUENCE</scope>
    <source>
        <strain evidence="7">MPI-CAGE-AT-0147</strain>
    </source>
</reference>
<dbReference type="EMBL" id="JAGMUV010000010">
    <property type="protein sequence ID" value="KAH7141813.1"/>
    <property type="molecule type" value="Genomic_DNA"/>
</dbReference>
<keyword evidence="3 5" id="KW-1133">Transmembrane helix</keyword>
<evidence type="ECO:0000259" key="6">
    <source>
        <dbReference type="Pfam" id="PF01061"/>
    </source>
</evidence>
<dbReference type="Pfam" id="PF01061">
    <property type="entry name" value="ABC2_membrane"/>
    <property type="match status" value="1"/>
</dbReference>
<dbReference type="GO" id="GO:0016020">
    <property type="term" value="C:membrane"/>
    <property type="evidence" value="ECO:0007669"/>
    <property type="project" value="UniProtKB-SubCell"/>
</dbReference>
<dbReference type="InterPro" id="IPR013525">
    <property type="entry name" value="ABC2_TM"/>
</dbReference>
<dbReference type="GO" id="GO:0140359">
    <property type="term" value="F:ABC-type transporter activity"/>
    <property type="evidence" value="ECO:0007669"/>
    <property type="project" value="InterPro"/>
</dbReference>
<organism evidence="7 8">
    <name type="scientific">Dactylonectria macrodidyma</name>
    <dbReference type="NCBI Taxonomy" id="307937"/>
    <lineage>
        <taxon>Eukaryota</taxon>
        <taxon>Fungi</taxon>
        <taxon>Dikarya</taxon>
        <taxon>Ascomycota</taxon>
        <taxon>Pezizomycotina</taxon>
        <taxon>Sordariomycetes</taxon>
        <taxon>Hypocreomycetidae</taxon>
        <taxon>Hypocreales</taxon>
        <taxon>Nectriaceae</taxon>
        <taxon>Dactylonectria</taxon>
    </lineage>
</organism>
<evidence type="ECO:0000256" key="4">
    <source>
        <dbReference type="ARBA" id="ARBA00023136"/>
    </source>
</evidence>
<name>A0A9P9ERB4_9HYPO</name>
<sequence length="135" mass="14736">MISGFSTADVAGSIGNLFMILMFAFCGILAGPDALPGFWIFMYRVSPFTYVVEAFLGTSLANALMHCEKNELITFESPENLTCGEYLADYISEAGGYLTDPGSSKCSYCARANTHDFLSGINVSFSNIWRDFGIM</sequence>
<comment type="caution">
    <text evidence="7">The sequence shown here is derived from an EMBL/GenBank/DDBJ whole genome shotgun (WGS) entry which is preliminary data.</text>
</comment>
<evidence type="ECO:0000256" key="3">
    <source>
        <dbReference type="ARBA" id="ARBA00022989"/>
    </source>
</evidence>
<gene>
    <name evidence="7" type="ORF">EDB81DRAFT_760662</name>
</gene>
<feature type="transmembrane region" description="Helical" evidence="5">
    <location>
        <begin position="20"/>
        <end position="41"/>
    </location>
</feature>
<dbReference type="OrthoDB" id="245989at2759"/>
<keyword evidence="2 5" id="KW-0812">Transmembrane</keyword>
<evidence type="ECO:0000313" key="7">
    <source>
        <dbReference type="EMBL" id="KAH7141813.1"/>
    </source>
</evidence>
<dbReference type="Proteomes" id="UP000738349">
    <property type="component" value="Unassembled WGS sequence"/>
</dbReference>
<dbReference type="AlphaFoldDB" id="A0A9P9ERB4"/>